<gene>
    <name evidence="1" type="ORF">BEI61_03970</name>
</gene>
<organism evidence="1 2">
    <name type="scientific">Eisenbergiella tayi</name>
    <dbReference type="NCBI Taxonomy" id="1432052"/>
    <lineage>
        <taxon>Bacteria</taxon>
        <taxon>Bacillati</taxon>
        <taxon>Bacillota</taxon>
        <taxon>Clostridia</taxon>
        <taxon>Lachnospirales</taxon>
        <taxon>Lachnospiraceae</taxon>
        <taxon>Eisenbergiella</taxon>
    </lineage>
</organism>
<evidence type="ECO:0000313" key="2">
    <source>
        <dbReference type="Proteomes" id="UP000094067"/>
    </source>
</evidence>
<accession>A0A1E3A4M8</accession>
<comment type="caution">
    <text evidence="1">The sequence shown here is derived from an EMBL/GenBank/DDBJ whole genome shotgun (WGS) entry which is preliminary data.</text>
</comment>
<proteinExistence type="predicted"/>
<name>A0A1E3A4M8_9FIRM</name>
<evidence type="ECO:0000313" key="1">
    <source>
        <dbReference type="EMBL" id="ODM03176.1"/>
    </source>
</evidence>
<protein>
    <submittedName>
        <fullName evidence="1">Uncharacterized protein</fullName>
    </submittedName>
</protein>
<reference evidence="1 2" key="1">
    <citation type="submission" date="2016-07" db="EMBL/GenBank/DDBJ databases">
        <title>Characterization of isolates of Eisenbergiella tayi derived from blood cultures, using whole genome sequencing.</title>
        <authorList>
            <person name="Burdz T."/>
            <person name="Wiebe D."/>
            <person name="Huynh C."/>
            <person name="Bernard K."/>
        </authorList>
    </citation>
    <scope>NUCLEOTIDE SEQUENCE [LARGE SCALE GENOMIC DNA]</scope>
    <source>
        <strain evidence="1 2">NML 110608</strain>
    </source>
</reference>
<dbReference type="Proteomes" id="UP000094067">
    <property type="component" value="Unassembled WGS sequence"/>
</dbReference>
<dbReference type="AlphaFoldDB" id="A0A1E3A4M8"/>
<dbReference type="RefSeq" id="WP_167578481.1">
    <property type="nucleotide sequence ID" value="NZ_MCGH01000003.1"/>
</dbReference>
<dbReference type="EMBL" id="MCGH01000003">
    <property type="protein sequence ID" value="ODM03176.1"/>
    <property type="molecule type" value="Genomic_DNA"/>
</dbReference>
<sequence>MNATLEKNVLQEKREDSRDFAQIVEKLSPEQKRRAFDILTGFSLAGG</sequence>